<dbReference type="GO" id="GO:0030991">
    <property type="term" value="C:intraciliary transport particle A"/>
    <property type="evidence" value="ECO:0007669"/>
    <property type="project" value="TreeGrafter"/>
</dbReference>
<dbReference type="AlphaFoldDB" id="A0A3B3ZMD0"/>
<dbReference type="GO" id="GO:0005930">
    <property type="term" value="C:axoneme"/>
    <property type="evidence" value="ECO:0007669"/>
    <property type="project" value="TreeGrafter"/>
</dbReference>
<dbReference type="Gene3D" id="2.130.10.10">
    <property type="entry name" value="YVTN repeat-like/Quinoprotein amine dehydrogenase"/>
    <property type="match status" value="1"/>
</dbReference>
<dbReference type="GO" id="GO:0036064">
    <property type="term" value="C:ciliary basal body"/>
    <property type="evidence" value="ECO:0007669"/>
    <property type="project" value="TreeGrafter"/>
</dbReference>
<evidence type="ECO:0000259" key="6">
    <source>
        <dbReference type="Pfam" id="PF23383"/>
    </source>
</evidence>
<organism evidence="7 8">
    <name type="scientific">Periophthalmus magnuspinnatus</name>
    <dbReference type="NCBI Taxonomy" id="409849"/>
    <lineage>
        <taxon>Eukaryota</taxon>
        <taxon>Metazoa</taxon>
        <taxon>Chordata</taxon>
        <taxon>Craniata</taxon>
        <taxon>Vertebrata</taxon>
        <taxon>Euteleostomi</taxon>
        <taxon>Actinopterygii</taxon>
        <taxon>Neopterygii</taxon>
        <taxon>Teleostei</taxon>
        <taxon>Neoteleostei</taxon>
        <taxon>Acanthomorphata</taxon>
        <taxon>Gobiaria</taxon>
        <taxon>Gobiiformes</taxon>
        <taxon>Gobioidei</taxon>
        <taxon>Gobiidae</taxon>
        <taxon>Oxudercinae</taxon>
        <taxon>Periophthalmus</taxon>
    </lineage>
</organism>
<dbReference type="Proteomes" id="UP000261520">
    <property type="component" value="Unplaced"/>
</dbReference>
<reference evidence="7" key="2">
    <citation type="submission" date="2025-09" db="UniProtKB">
        <authorList>
            <consortium name="Ensembl"/>
        </authorList>
    </citation>
    <scope>IDENTIFICATION</scope>
</reference>
<keyword evidence="2" id="KW-0853">WD repeat</keyword>
<evidence type="ECO:0000256" key="2">
    <source>
        <dbReference type="ARBA" id="ARBA00022574"/>
    </source>
</evidence>
<proteinExistence type="predicted"/>
<keyword evidence="8" id="KW-1185">Reference proteome</keyword>
<dbReference type="GO" id="GO:0035721">
    <property type="term" value="P:intraciliary retrograde transport"/>
    <property type="evidence" value="ECO:0007669"/>
    <property type="project" value="TreeGrafter"/>
</dbReference>
<dbReference type="InterPro" id="IPR015943">
    <property type="entry name" value="WD40/YVTN_repeat-like_dom_sf"/>
</dbReference>
<sequence>MAVYFDHPIDAPESSGAPIQLTWHPVSPVLAVASSSPSSGGTVDVYMQQGDFVEKCHLERSYQPTVVHWHPTKPVLAVGWGNGEVILLTYPSGDHTALPNTHSVSCTLLKWSGLGSRLVTGDQVKTRFESHRSRL</sequence>
<dbReference type="PANTHER" id="PTHR15722">
    <property type="entry name" value="IFT140/172-RELATED"/>
    <property type="match status" value="1"/>
</dbReference>
<evidence type="ECO:0000313" key="8">
    <source>
        <dbReference type="Proteomes" id="UP000261520"/>
    </source>
</evidence>
<dbReference type="InterPro" id="IPR036322">
    <property type="entry name" value="WD40_repeat_dom_sf"/>
</dbReference>
<protein>
    <recommendedName>
        <fullName evidence="6">IFT140 first beta-propeller domain-containing protein</fullName>
    </recommendedName>
</protein>
<dbReference type="STRING" id="409849.ENSPMGP00000005798"/>
<keyword evidence="5" id="KW-0966">Cell projection</keyword>
<accession>A0A3B3ZMD0</accession>
<keyword evidence="4" id="KW-0969">Cilium</keyword>
<evidence type="ECO:0000256" key="5">
    <source>
        <dbReference type="ARBA" id="ARBA00023273"/>
    </source>
</evidence>
<comment type="subcellular location">
    <subcellularLocation>
        <location evidence="1">Cell projection</location>
        <location evidence="1">Cilium</location>
    </subcellularLocation>
</comment>
<dbReference type="Pfam" id="PF23383">
    <property type="entry name" value="Beta-prop_IFT140_1st"/>
    <property type="match status" value="1"/>
</dbReference>
<dbReference type="Ensembl" id="ENSPMGT00000006159.1">
    <property type="protein sequence ID" value="ENSPMGP00000005798.1"/>
    <property type="gene ID" value="ENSPMGG00000004874.1"/>
</dbReference>
<evidence type="ECO:0000256" key="4">
    <source>
        <dbReference type="ARBA" id="ARBA00023069"/>
    </source>
</evidence>
<evidence type="ECO:0000313" key="7">
    <source>
        <dbReference type="Ensembl" id="ENSPMGP00000005798.1"/>
    </source>
</evidence>
<reference evidence="7" key="1">
    <citation type="submission" date="2025-08" db="UniProtKB">
        <authorList>
            <consortium name="Ensembl"/>
        </authorList>
    </citation>
    <scope>IDENTIFICATION</scope>
</reference>
<feature type="domain" description="IFT140 first beta-propeller" evidence="6">
    <location>
        <begin position="2"/>
        <end position="123"/>
    </location>
</feature>
<evidence type="ECO:0000256" key="1">
    <source>
        <dbReference type="ARBA" id="ARBA00004138"/>
    </source>
</evidence>
<evidence type="ECO:0000256" key="3">
    <source>
        <dbReference type="ARBA" id="ARBA00022737"/>
    </source>
</evidence>
<dbReference type="SUPFAM" id="SSF50978">
    <property type="entry name" value="WD40 repeat-like"/>
    <property type="match status" value="1"/>
</dbReference>
<name>A0A3B3ZMD0_9GOBI</name>
<dbReference type="PANTHER" id="PTHR15722:SF7">
    <property type="entry name" value="INTRAFLAGELLAR TRANSPORT PROTEIN 140 HOMOLOG"/>
    <property type="match status" value="1"/>
</dbReference>
<keyword evidence="3" id="KW-0677">Repeat</keyword>
<dbReference type="InterPro" id="IPR056154">
    <property type="entry name" value="Beta-prop_IFT140_1st"/>
</dbReference>